<feature type="domain" description="Cyclic nucleotide-binding" evidence="1">
    <location>
        <begin position="1"/>
        <end position="80"/>
    </location>
</feature>
<keyword evidence="3" id="KW-1185">Reference proteome</keyword>
<accession>A0ABX3IGE9</accession>
<proteinExistence type="predicted"/>
<name>A0ABX3IGE9_9BACT</name>
<dbReference type="PROSITE" id="PS50042">
    <property type="entry name" value="CNMP_BINDING_3"/>
    <property type="match status" value="1"/>
</dbReference>
<evidence type="ECO:0000259" key="1">
    <source>
        <dbReference type="PROSITE" id="PS50042"/>
    </source>
</evidence>
<comment type="caution">
    <text evidence="2">The sequence shown here is derived from an EMBL/GenBank/DDBJ whole genome shotgun (WGS) entry which is preliminary data.</text>
</comment>
<dbReference type="SUPFAM" id="SSF51206">
    <property type="entry name" value="cAMP-binding domain-like"/>
    <property type="match status" value="1"/>
</dbReference>
<reference evidence="2 3" key="1">
    <citation type="submission" date="2015-06" db="EMBL/GenBank/DDBJ databases">
        <title>Genome sequencing of Thermotogales isolates from hydrothermal vents.</title>
        <authorList>
            <person name="Haverkamp T.H."/>
            <person name="Kublanov I.V."/>
            <person name="Nesbo C.L."/>
        </authorList>
    </citation>
    <scope>NUCLEOTIDE SEQUENCE [LARGE SCALE GENOMIC DNA]</scope>
    <source>
        <strain evidence="3">ik275mar</strain>
    </source>
</reference>
<dbReference type="InterPro" id="IPR018490">
    <property type="entry name" value="cNMP-bd_dom_sf"/>
</dbReference>
<evidence type="ECO:0000313" key="2">
    <source>
        <dbReference type="EMBL" id="ONN26912.1"/>
    </source>
</evidence>
<organism evidence="2 3">
    <name type="scientific">Thermosipho affectus</name>
    <dbReference type="NCBI Taxonomy" id="660294"/>
    <lineage>
        <taxon>Bacteria</taxon>
        <taxon>Thermotogati</taxon>
        <taxon>Thermotogota</taxon>
        <taxon>Thermotogae</taxon>
        <taxon>Thermotogales</taxon>
        <taxon>Fervidobacteriaceae</taxon>
        <taxon>Thermosipho</taxon>
    </lineage>
</organism>
<dbReference type="Proteomes" id="UP000242616">
    <property type="component" value="Unassembled WGS sequence"/>
</dbReference>
<protein>
    <submittedName>
        <fullName evidence="2">Cyclic nucleotide-binding protein</fullName>
    </submittedName>
</protein>
<sequence>MKTIELNQESKIFEKGDNGTYIYIIKSGEVKIIYNNFEEILQQNEVIGIESILNEPYTETAIAKTKVKLNQLSPDEFKELYSGTDVEKKALKSFTKRTMKILGWL</sequence>
<evidence type="ECO:0000313" key="3">
    <source>
        <dbReference type="Proteomes" id="UP000242616"/>
    </source>
</evidence>
<dbReference type="Gene3D" id="2.60.120.10">
    <property type="entry name" value="Jelly Rolls"/>
    <property type="match status" value="1"/>
</dbReference>
<dbReference type="RefSeq" id="WP_077198451.1">
    <property type="nucleotide sequence ID" value="NZ_LBFC01000021.1"/>
</dbReference>
<dbReference type="Pfam" id="PF00027">
    <property type="entry name" value="cNMP_binding"/>
    <property type="match status" value="1"/>
</dbReference>
<dbReference type="InterPro" id="IPR014710">
    <property type="entry name" value="RmlC-like_jellyroll"/>
</dbReference>
<dbReference type="CDD" id="cd00038">
    <property type="entry name" value="CAP_ED"/>
    <property type="match status" value="1"/>
</dbReference>
<gene>
    <name evidence="2" type="ORF">XJ44_06355</name>
</gene>
<dbReference type="EMBL" id="LBFC01000021">
    <property type="protein sequence ID" value="ONN26912.1"/>
    <property type="molecule type" value="Genomic_DNA"/>
</dbReference>
<dbReference type="InterPro" id="IPR000595">
    <property type="entry name" value="cNMP-bd_dom"/>
</dbReference>